<evidence type="ECO:0008006" key="3">
    <source>
        <dbReference type="Google" id="ProtNLM"/>
    </source>
</evidence>
<evidence type="ECO:0000313" key="2">
    <source>
        <dbReference type="Proteomes" id="UP001157069"/>
    </source>
</evidence>
<dbReference type="Proteomes" id="UP001157069">
    <property type="component" value="Unassembled WGS sequence"/>
</dbReference>
<accession>A0ABQ6JXX0</accession>
<comment type="caution">
    <text evidence="1">The sequence shown here is derived from an EMBL/GenBank/DDBJ whole genome shotgun (WGS) entry which is preliminary data.</text>
</comment>
<protein>
    <recommendedName>
        <fullName evidence="3">Fe-S oxidoreductase</fullName>
    </recommendedName>
</protein>
<reference evidence="2" key="1">
    <citation type="journal article" date="2019" name="Int. J. Syst. Evol. Microbiol.">
        <title>The Global Catalogue of Microorganisms (GCM) 10K type strain sequencing project: providing services to taxonomists for standard genome sequencing and annotation.</title>
        <authorList>
            <consortium name="The Broad Institute Genomics Platform"/>
            <consortium name="The Broad Institute Genome Sequencing Center for Infectious Disease"/>
            <person name="Wu L."/>
            <person name="Ma J."/>
        </authorList>
    </citation>
    <scope>NUCLEOTIDE SEQUENCE [LARGE SCALE GENOMIC DNA]</scope>
    <source>
        <strain evidence="2">NBRC 108755</strain>
    </source>
</reference>
<evidence type="ECO:0000313" key="1">
    <source>
        <dbReference type="EMBL" id="GMA92135.1"/>
    </source>
</evidence>
<keyword evidence="2" id="KW-1185">Reference proteome</keyword>
<organism evidence="1 2">
    <name type="scientific">Homoserinibacter gongjuensis</name>
    <dbReference type="NCBI Taxonomy" id="1162968"/>
    <lineage>
        <taxon>Bacteria</taxon>
        <taxon>Bacillati</taxon>
        <taxon>Actinomycetota</taxon>
        <taxon>Actinomycetes</taxon>
        <taxon>Micrococcales</taxon>
        <taxon>Microbacteriaceae</taxon>
        <taxon>Homoserinibacter</taxon>
    </lineage>
</organism>
<proteinExistence type="predicted"/>
<name>A0ABQ6JXX0_9MICO</name>
<dbReference type="EMBL" id="BSVA01000001">
    <property type="protein sequence ID" value="GMA92135.1"/>
    <property type="molecule type" value="Genomic_DNA"/>
</dbReference>
<dbReference type="RefSeq" id="WP_284300778.1">
    <property type="nucleotide sequence ID" value="NZ_BSVA01000001.1"/>
</dbReference>
<gene>
    <name evidence="1" type="ORF">GCM10025869_26640</name>
</gene>
<sequence>MTVPARPDPVRPAHPNRLERAAAGLVRAVSAAPGVRRVLLWPVIARPGYWFATGCAFVWGTMLLGRHRSSHGLHVIHRLPRWAFGRGGTTIGAVYLTRDAASDPVLEHEAVHREQWRRYGLAMPLLYLAAGSEARTNRFEVEAGLEKGATCAERAAQSLVRA</sequence>